<gene>
    <name evidence="11" type="ORF">EP57_05960</name>
</gene>
<keyword evidence="5 9" id="KW-0808">Transferase</keyword>
<dbReference type="InterPro" id="IPR035996">
    <property type="entry name" value="4pyrrol_Methylase_sf"/>
</dbReference>
<dbReference type="AlphaFoldDB" id="A0A099WB69"/>
<dbReference type="InterPro" id="IPR006366">
    <property type="entry name" value="CobA/CysG_C"/>
</dbReference>
<evidence type="ECO:0000313" key="12">
    <source>
        <dbReference type="Proteomes" id="UP000029844"/>
    </source>
</evidence>
<dbReference type="EC" id="2.1.1.107" evidence="2"/>
<evidence type="ECO:0000313" key="11">
    <source>
        <dbReference type="EMBL" id="KGL42999.1"/>
    </source>
</evidence>
<proteinExistence type="inferred from homology"/>
<organism evidence="11 12">
    <name type="scientific">Listeria booriae</name>
    <dbReference type="NCBI Taxonomy" id="1552123"/>
    <lineage>
        <taxon>Bacteria</taxon>
        <taxon>Bacillati</taxon>
        <taxon>Bacillota</taxon>
        <taxon>Bacilli</taxon>
        <taxon>Bacillales</taxon>
        <taxon>Listeriaceae</taxon>
        <taxon>Listeria</taxon>
    </lineage>
</organism>
<dbReference type="CDD" id="cd11642">
    <property type="entry name" value="SUMT"/>
    <property type="match status" value="1"/>
</dbReference>
<keyword evidence="12" id="KW-1185">Reference proteome</keyword>
<comment type="caution">
    <text evidence="11">The sequence shown here is derived from an EMBL/GenBank/DDBJ whole genome shotgun (WGS) entry which is preliminary data.</text>
</comment>
<dbReference type="RefSeq" id="WP_077916796.1">
    <property type="nucleotide sequence ID" value="NZ_JNFA01000011.1"/>
</dbReference>
<evidence type="ECO:0000256" key="6">
    <source>
        <dbReference type="ARBA" id="ARBA00022691"/>
    </source>
</evidence>
<dbReference type="GeneID" id="58716931"/>
<evidence type="ECO:0000256" key="1">
    <source>
        <dbReference type="ARBA" id="ARBA00005879"/>
    </source>
</evidence>
<dbReference type="GO" id="GO:0019354">
    <property type="term" value="P:siroheme biosynthetic process"/>
    <property type="evidence" value="ECO:0007669"/>
    <property type="project" value="InterPro"/>
</dbReference>
<dbReference type="eggNOG" id="COG0007">
    <property type="taxonomic scope" value="Bacteria"/>
</dbReference>
<evidence type="ECO:0000256" key="7">
    <source>
        <dbReference type="ARBA" id="ARBA00023244"/>
    </source>
</evidence>
<keyword evidence="4 9" id="KW-0489">Methyltransferase</keyword>
<dbReference type="EMBL" id="JNFA01000011">
    <property type="protein sequence ID" value="KGL42999.1"/>
    <property type="molecule type" value="Genomic_DNA"/>
</dbReference>
<dbReference type="Proteomes" id="UP000029844">
    <property type="component" value="Unassembled WGS sequence"/>
</dbReference>
<dbReference type="FunFam" id="3.40.1010.10:FF:000001">
    <property type="entry name" value="Siroheme synthase"/>
    <property type="match status" value="1"/>
</dbReference>
<accession>A0A099WB69</accession>
<dbReference type="STRING" id="1552123.EP57_05960"/>
<name>A0A099WB69_9LIST</name>
<keyword evidence="7" id="KW-0627">Porphyrin biosynthesis</keyword>
<keyword evidence="6" id="KW-0949">S-adenosyl-L-methionine</keyword>
<dbReference type="Gene3D" id="3.40.1010.10">
    <property type="entry name" value="Cobalt-precorrin-4 Transmethylase, Domain 1"/>
    <property type="match status" value="1"/>
</dbReference>
<dbReference type="InterPro" id="IPR014777">
    <property type="entry name" value="4pyrrole_Mease_sub1"/>
</dbReference>
<evidence type="ECO:0000256" key="9">
    <source>
        <dbReference type="RuleBase" id="RU003960"/>
    </source>
</evidence>
<dbReference type="Pfam" id="PF00590">
    <property type="entry name" value="TP_methylase"/>
    <property type="match status" value="1"/>
</dbReference>
<dbReference type="InterPro" id="IPR050161">
    <property type="entry name" value="Siro_Cobalamin_biosynth"/>
</dbReference>
<evidence type="ECO:0000256" key="4">
    <source>
        <dbReference type="ARBA" id="ARBA00022603"/>
    </source>
</evidence>
<dbReference type="PROSITE" id="PS00840">
    <property type="entry name" value="SUMT_2"/>
    <property type="match status" value="1"/>
</dbReference>
<evidence type="ECO:0000256" key="3">
    <source>
        <dbReference type="ARBA" id="ARBA00018323"/>
    </source>
</evidence>
<dbReference type="PANTHER" id="PTHR45790:SF3">
    <property type="entry name" value="S-ADENOSYL-L-METHIONINE-DEPENDENT UROPORPHYRINOGEN III METHYLTRANSFERASE, CHLOROPLASTIC"/>
    <property type="match status" value="1"/>
</dbReference>
<dbReference type="GO" id="GO:0032259">
    <property type="term" value="P:methylation"/>
    <property type="evidence" value="ECO:0007669"/>
    <property type="project" value="UniProtKB-KW"/>
</dbReference>
<sequence>MMTNVYLIGAGPGDPGLLTQKGQRHLQTADVIIYDRLVNPILLHHAKQDATLIYCGKLPKHHTMRQEQINETIIAYAKQGNKVVRLKGGDPAIFGRVGEEMRAISDVGLTYDVVPGITAASAAAIYAGIPLTHREHNAHVAFATGHGRNGQLAEQDLSHLALGGTLAFYMGIENLPRICENISKNETLTELPVAIIEWGTLGRQQVLTGTLQNIEQRLAATTMANPAIILLGQVVTERQATSWFEEKPLFGKRLILATTSAADFDTIYDYTEQGAHIYVVPELANPDQRYDDITTRTLTNQQWDGVILQDKATPSLFQKEMSRLGINETFHIFPNDLAPCYSK</sequence>
<evidence type="ECO:0000256" key="5">
    <source>
        <dbReference type="ARBA" id="ARBA00022679"/>
    </source>
</evidence>
<evidence type="ECO:0000256" key="8">
    <source>
        <dbReference type="ARBA" id="ARBA00079776"/>
    </source>
</evidence>
<dbReference type="SUPFAM" id="SSF53790">
    <property type="entry name" value="Tetrapyrrole methylase"/>
    <property type="match status" value="1"/>
</dbReference>
<dbReference type="NCBIfam" id="TIGR01469">
    <property type="entry name" value="cobA_cysG_Cterm"/>
    <property type="match status" value="1"/>
</dbReference>
<dbReference type="InterPro" id="IPR003043">
    <property type="entry name" value="Uropor_MeTrfase_CS"/>
</dbReference>
<evidence type="ECO:0000259" key="10">
    <source>
        <dbReference type="Pfam" id="PF00590"/>
    </source>
</evidence>
<feature type="domain" description="Tetrapyrrole methylase" evidence="10">
    <location>
        <begin position="5"/>
        <end position="214"/>
    </location>
</feature>
<dbReference type="GO" id="GO:0004851">
    <property type="term" value="F:uroporphyrin-III C-methyltransferase activity"/>
    <property type="evidence" value="ECO:0007669"/>
    <property type="project" value="UniProtKB-EC"/>
</dbReference>
<dbReference type="NCBIfam" id="NF004790">
    <property type="entry name" value="PRK06136.1"/>
    <property type="match status" value="1"/>
</dbReference>
<dbReference type="PANTHER" id="PTHR45790">
    <property type="entry name" value="SIROHEME SYNTHASE-RELATED"/>
    <property type="match status" value="1"/>
</dbReference>
<protein>
    <recommendedName>
        <fullName evidence="3">Uroporphyrinogen-III C-methyltransferase</fullName>
        <ecNumber evidence="2">2.1.1.107</ecNumber>
    </recommendedName>
    <alternativeName>
        <fullName evidence="8">Uroporphyrinogen III methylase</fullName>
    </alternativeName>
</protein>
<dbReference type="InterPro" id="IPR000878">
    <property type="entry name" value="4pyrrol_Mease"/>
</dbReference>
<reference evidence="11 12" key="1">
    <citation type="submission" date="2014-05" db="EMBL/GenBank/DDBJ databases">
        <title>Novel Listeriaceae from food processing environments.</title>
        <authorList>
            <person name="den Bakker H.C."/>
        </authorList>
    </citation>
    <scope>NUCLEOTIDE SEQUENCE [LARGE SCALE GENOMIC DNA]</scope>
    <source>
        <strain evidence="11 12">FSL A5-0281</strain>
    </source>
</reference>
<dbReference type="InterPro" id="IPR014776">
    <property type="entry name" value="4pyrrole_Mease_sub2"/>
</dbReference>
<comment type="similarity">
    <text evidence="1 9">Belongs to the precorrin methyltransferase family.</text>
</comment>
<dbReference type="Gene3D" id="3.30.950.10">
    <property type="entry name" value="Methyltransferase, Cobalt-precorrin-4 Transmethylase, Domain 2"/>
    <property type="match status" value="1"/>
</dbReference>
<evidence type="ECO:0000256" key="2">
    <source>
        <dbReference type="ARBA" id="ARBA00012162"/>
    </source>
</evidence>
<dbReference type="FunFam" id="3.30.950.10:FF:000001">
    <property type="entry name" value="Siroheme synthase"/>
    <property type="match status" value="1"/>
</dbReference>